<evidence type="ECO:0000256" key="4">
    <source>
        <dbReference type="SAM" id="MobiDB-lite"/>
    </source>
</evidence>
<evidence type="ECO:0000256" key="1">
    <source>
        <dbReference type="ARBA" id="ARBA00022741"/>
    </source>
</evidence>
<dbReference type="InterPro" id="IPR005517">
    <property type="entry name" value="Transl_elong_EFG/EF2_IV"/>
</dbReference>
<dbReference type="PROSITE" id="PS51722">
    <property type="entry name" value="G_TR_2"/>
    <property type="match status" value="1"/>
</dbReference>
<accession>A0A919MNM0</accession>
<dbReference type="NCBIfam" id="TIGR00231">
    <property type="entry name" value="small_GTP"/>
    <property type="match status" value="1"/>
</dbReference>
<keyword evidence="7" id="KW-1185">Reference proteome</keyword>
<dbReference type="InterPro" id="IPR020568">
    <property type="entry name" value="Ribosomal_Su5_D2-typ_SF"/>
</dbReference>
<dbReference type="AlphaFoldDB" id="A0A919MNM0"/>
<dbReference type="RefSeq" id="WP_203767296.1">
    <property type="nucleotide sequence ID" value="NZ_BAAAYJ010000057.1"/>
</dbReference>
<dbReference type="GO" id="GO:0003924">
    <property type="term" value="F:GTPase activity"/>
    <property type="evidence" value="ECO:0007669"/>
    <property type="project" value="InterPro"/>
</dbReference>
<keyword evidence="3" id="KW-0342">GTP-binding</keyword>
<keyword evidence="1" id="KW-0547">Nucleotide-binding</keyword>
<dbReference type="SMART" id="SM00889">
    <property type="entry name" value="EFG_IV"/>
    <property type="match status" value="1"/>
</dbReference>
<feature type="compositionally biased region" description="Polar residues" evidence="4">
    <location>
        <begin position="646"/>
        <end position="661"/>
    </location>
</feature>
<evidence type="ECO:0000259" key="5">
    <source>
        <dbReference type="PROSITE" id="PS51722"/>
    </source>
</evidence>
<dbReference type="InterPro" id="IPR031157">
    <property type="entry name" value="G_TR_CS"/>
</dbReference>
<dbReference type="SUPFAM" id="SSF50447">
    <property type="entry name" value="Translation proteins"/>
    <property type="match status" value="1"/>
</dbReference>
<feature type="region of interest" description="Disordered" evidence="4">
    <location>
        <begin position="603"/>
        <end position="668"/>
    </location>
</feature>
<feature type="compositionally biased region" description="Basic and acidic residues" evidence="4">
    <location>
        <begin position="611"/>
        <end position="638"/>
    </location>
</feature>
<dbReference type="Pfam" id="PF03764">
    <property type="entry name" value="EFG_IV"/>
    <property type="match status" value="1"/>
</dbReference>
<dbReference type="Gene3D" id="3.30.70.870">
    <property type="entry name" value="Elongation Factor G (Translational Gtpase), domain 3"/>
    <property type="match status" value="1"/>
</dbReference>
<dbReference type="Gene3D" id="3.40.50.300">
    <property type="entry name" value="P-loop containing nucleotide triphosphate hydrolases"/>
    <property type="match status" value="1"/>
</dbReference>
<dbReference type="PANTHER" id="PTHR43261">
    <property type="entry name" value="TRANSLATION ELONGATION FACTOR G-RELATED"/>
    <property type="match status" value="1"/>
</dbReference>
<protein>
    <submittedName>
        <fullName evidence="6">Tetracycline resistance protein</fullName>
    </submittedName>
</protein>
<gene>
    <name evidence="6" type="ORF">Ani05nite_21370</name>
</gene>
<dbReference type="SUPFAM" id="SSF54211">
    <property type="entry name" value="Ribosomal protein S5 domain 2-like"/>
    <property type="match status" value="1"/>
</dbReference>
<dbReference type="PRINTS" id="PR00315">
    <property type="entry name" value="ELONGATNFCT"/>
</dbReference>
<dbReference type="Pfam" id="PF00679">
    <property type="entry name" value="EFG_C"/>
    <property type="match status" value="1"/>
</dbReference>
<dbReference type="InterPro" id="IPR009000">
    <property type="entry name" value="Transl_B-barrel_sf"/>
</dbReference>
<dbReference type="PRINTS" id="PR01037">
    <property type="entry name" value="TCRTETOQM"/>
</dbReference>
<name>A0A919MNM0_9ACTN</name>
<proteinExistence type="predicted"/>
<dbReference type="SUPFAM" id="SSF52540">
    <property type="entry name" value="P-loop containing nucleoside triphosphate hydrolases"/>
    <property type="match status" value="1"/>
</dbReference>
<keyword evidence="2" id="KW-0648">Protein biosynthesis</keyword>
<dbReference type="GO" id="GO:0006412">
    <property type="term" value="P:translation"/>
    <property type="evidence" value="ECO:0007669"/>
    <property type="project" value="UniProtKB-KW"/>
</dbReference>
<dbReference type="EMBL" id="BOMQ01000026">
    <property type="protein sequence ID" value="GIE48603.1"/>
    <property type="molecule type" value="Genomic_DNA"/>
</dbReference>
<dbReference type="PROSITE" id="PS00301">
    <property type="entry name" value="G_TR_1"/>
    <property type="match status" value="1"/>
</dbReference>
<dbReference type="Pfam" id="PF00009">
    <property type="entry name" value="GTP_EFTU"/>
    <property type="match status" value="1"/>
</dbReference>
<evidence type="ECO:0000256" key="2">
    <source>
        <dbReference type="ARBA" id="ARBA00022917"/>
    </source>
</evidence>
<reference evidence="6" key="1">
    <citation type="submission" date="2021-01" db="EMBL/GenBank/DDBJ databases">
        <title>Whole genome shotgun sequence of Actinoplanes nipponensis NBRC 14063.</title>
        <authorList>
            <person name="Komaki H."/>
            <person name="Tamura T."/>
        </authorList>
    </citation>
    <scope>NUCLEOTIDE SEQUENCE</scope>
    <source>
        <strain evidence="6">NBRC 14063</strain>
    </source>
</reference>
<dbReference type="InterPro" id="IPR005225">
    <property type="entry name" value="Small_GTP-bd"/>
</dbReference>
<dbReference type="InterPro" id="IPR000640">
    <property type="entry name" value="EFG_V-like"/>
</dbReference>
<dbReference type="InterPro" id="IPR035647">
    <property type="entry name" value="EFG_III/V"/>
</dbReference>
<sequence length="668" mass="69993">MPTLNLGILAHVDAGKTSLTERLLYAHGAVATLGSVDAGSATTDSGELERERGITIRSAVASFALGDLRVNLIDTPGHPDFIAEVERALAVLDGAVLVLSAVEGVQAQTRVLLRSLRRLGIPTLVFVNKIDRAGARGDALLADIRAKLGVAVVALNAVRDPGGPAAEAVPRAWAGAAAEILADHDDELLAALVDGHEPGPAELRDRLAAQTGAGHVHPLFFGSATTGAGTGQLAEGIATLLRPRPVDDDTADDARGLVFAVERGVAYLRLFSGVVRERQRLVLHRPGPDGTTAPIRGRVTAVEVVGAAGAELTAGGIGRLHGLRGVRVGDRLGGSGDPVPAALFSPPSLESLVRPRDPAQQGRLHAVLTALADEDPLIRARAVPGGGTSVLLHGAVQREVLADRLARDFGLAVEFGEIRPVYFERVTGTGECVIAFDPRRPNDFWATVGLRVEPGPPGSGLRYIRDVQPGAVPQAFHRATEEAVRRTVEQGLYGWEVVDCTVTVIRTGYRAPISAAADFRGLAPVVLLRALRDAGTRVCEPCQAFEAEVPAAAVSAVLGRLALLGADVTGSAERDGSWLVTGRLPARLTHEFAGALPGLTHGEGALWSRPGPDRPLRGPAPREPRRDGNPLRYEEYRRFLAARSPQAATVTAPTSGGTSAGHSGRANR</sequence>
<dbReference type="GO" id="GO:0005525">
    <property type="term" value="F:GTP binding"/>
    <property type="evidence" value="ECO:0007669"/>
    <property type="project" value="UniProtKB-KW"/>
</dbReference>
<dbReference type="InterPro" id="IPR014721">
    <property type="entry name" value="Ribsml_uS5_D2-typ_fold_subgr"/>
</dbReference>
<dbReference type="Gene3D" id="3.30.230.10">
    <property type="match status" value="1"/>
</dbReference>
<organism evidence="6 7">
    <name type="scientific">Actinoplanes nipponensis</name>
    <dbReference type="NCBI Taxonomy" id="135950"/>
    <lineage>
        <taxon>Bacteria</taxon>
        <taxon>Bacillati</taxon>
        <taxon>Actinomycetota</taxon>
        <taxon>Actinomycetes</taxon>
        <taxon>Micromonosporales</taxon>
        <taxon>Micromonosporaceae</taxon>
        <taxon>Actinoplanes</taxon>
    </lineage>
</organism>
<evidence type="ECO:0000313" key="6">
    <source>
        <dbReference type="EMBL" id="GIE48603.1"/>
    </source>
</evidence>
<dbReference type="InterPro" id="IPR000795">
    <property type="entry name" value="T_Tr_GTP-bd_dom"/>
</dbReference>
<dbReference type="Proteomes" id="UP000647172">
    <property type="component" value="Unassembled WGS sequence"/>
</dbReference>
<evidence type="ECO:0000256" key="3">
    <source>
        <dbReference type="ARBA" id="ARBA00023134"/>
    </source>
</evidence>
<dbReference type="InterPro" id="IPR027417">
    <property type="entry name" value="P-loop_NTPase"/>
</dbReference>
<dbReference type="GO" id="GO:0032790">
    <property type="term" value="P:ribosome disassembly"/>
    <property type="evidence" value="ECO:0007669"/>
    <property type="project" value="TreeGrafter"/>
</dbReference>
<dbReference type="SUPFAM" id="SSF54980">
    <property type="entry name" value="EF-G C-terminal domain-like"/>
    <property type="match status" value="2"/>
</dbReference>
<evidence type="ECO:0000313" key="7">
    <source>
        <dbReference type="Proteomes" id="UP000647172"/>
    </source>
</evidence>
<dbReference type="PANTHER" id="PTHR43261:SF1">
    <property type="entry name" value="RIBOSOME-RELEASING FACTOR 2, MITOCHONDRIAL"/>
    <property type="match status" value="1"/>
</dbReference>
<feature type="domain" description="Tr-type G" evidence="5">
    <location>
        <begin position="1"/>
        <end position="246"/>
    </location>
</feature>
<comment type="caution">
    <text evidence="6">The sequence shown here is derived from an EMBL/GenBank/DDBJ whole genome shotgun (WGS) entry which is preliminary data.</text>
</comment>